<gene>
    <name evidence="2" type="ORF">BGZ97_012289</name>
</gene>
<organism evidence="2 3">
    <name type="scientific">Linnemannia gamsii</name>
    <dbReference type="NCBI Taxonomy" id="64522"/>
    <lineage>
        <taxon>Eukaryota</taxon>
        <taxon>Fungi</taxon>
        <taxon>Fungi incertae sedis</taxon>
        <taxon>Mucoromycota</taxon>
        <taxon>Mortierellomycotina</taxon>
        <taxon>Mortierellomycetes</taxon>
        <taxon>Mortierellales</taxon>
        <taxon>Mortierellaceae</taxon>
        <taxon>Linnemannia</taxon>
    </lineage>
</organism>
<dbReference type="EMBL" id="JAAAIN010000790">
    <property type="protein sequence ID" value="KAG0310823.1"/>
    <property type="molecule type" value="Genomic_DNA"/>
</dbReference>
<keyword evidence="1" id="KW-0472">Membrane</keyword>
<keyword evidence="1" id="KW-0812">Transmembrane</keyword>
<reference evidence="2" key="1">
    <citation type="journal article" date="2020" name="Fungal Divers.">
        <title>Resolving the Mortierellaceae phylogeny through synthesis of multi-gene phylogenetics and phylogenomics.</title>
        <authorList>
            <person name="Vandepol N."/>
            <person name="Liber J."/>
            <person name="Desiro A."/>
            <person name="Na H."/>
            <person name="Kennedy M."/>
            <person name="Barry K."/>
            <person name="Grigoriev I.V."/>
            <person name="Miller A.N."/>
            <person name="O'Donnell K."/>
            <person name="Stajich J.E."/>
            <person name="Bonito G."/>
        </authorList>
    </citation>
    <scope>NUCLEOTIDE SEQUENCE</scope>
    <source>
        <strain evidence="2">NVP60</strain>
    </source>
</reference>
<dbReference type="Proteomes" id="UP000823405">
    <property type="component" value="Unassembled WGS sequence"/>
</dbReference>
<evidence type="ECO:0000313" key="3">
    <source>
        <dbReference type="Proteomes" id="UP000823405"/>
    </source>
</evidence>
<name>A0A9P6R6F4_9FUNG</name>
<evidence type="ECO:0000313" key="2">
    <source>
        <dbReference type="EMBL" id="KAG0310823.1"/>
    </source>
</evidence>
<evidence type="ECO:0000256" key="1">
    <source>
        <dbReference type="SAM" id="Phobius"/>
    </source>
</evidence>
<keyword evidence="1" id="KW-1133">Transmembrane helix</keyword>
<comment type="caution">
    <text evidence="2">The sequence shown here is derived from an EMBL/GenBank/DDBJ whole genome shotgun (WGS) entry which is preliminary data.</text>
</comment>
<dbReference type="AlphaFoldDB" id="A0A9P6R6F4"/>
<accession>A0A9P6R6F4</accession>
<proteinExistence type="predicted"/>
<protein>
    <submittedName>
        <fullName evidence="2">Uncharacterized protein</fullName>
    </submittedName>
</protein>
<feature type="transmembrane region" description="Helical" evidence="1">
    <location>
        <begin position="254"/>
        <end position="275"/>
    </location>
</feature>
<keyword evidence="3" id="KW-1185">Reference proteome</keyword>
<sequence>MIPSANLQGFSRTGGSNFACTVNAQGGLALIGRPGDADFPAPFGVRYDPAGTTDATLGYKGTGSWSNITNDAVHGSVEAMTIANNRLYAYGSGNSRNQPDFLSGFPLVPSTATTPVSQSFNMGKESTCFPYPNPVVYFKRDALTLLCAQTGLSQDWMHTFEAPDSAPSTSPPVSETVNFYNQLGVMSYIVPVGEGADSSSFALIKIQSEMMVLEFQEGDRIVQPLQSGLVVTESVGLKPSVTSHEDESTNGPTVVAIMSIAVGLPLIAGLIYRVMKHLLAKKKSQTSIGIEMYPV</sequence>